<reference evidence="4 5" key="1">
    <citation type="submission" date="2024-07" db="EMBL/GenBank/DDBJ databases">
        <title>Section-level genome sequencing and comparative genomics of Aspergillus sections Usti and Cavernicolus.</title>
        <authorList>
            <consortium name="Lawrence Berkeley National Laboratory"/>
            <person name="Nybo J.L."/>
            <person name="Vesth T.C."/>
            <person name="Theobald S."/>
            <person name="Frisvad J.C."/>
            <person name="Larsen T.O."/>
            <person name="Kjaerboelling I."/>
            <person name="Rothschild-Mancinelli K."/>
            <person name="Lyhne E.K."/>
            <person name="Kogle M.E."/>
            <person name="Barry K."/>
            <person name="Clum A."/>
            <person name="Na H."/>
            <person name="Ledsgaard L."/>
            <person name="Lin J."/>
            <person name="Lipzen A."/>
            <person name="Kuo A."/>
            <person name="Riley R."/>
            <person name="Mondo S."/>
            <person name="Labutti K."/>
            <person name="Haridas S."/>
            <person name="Pangalinan J."/>
            <person name="Salamov A.A."/>
            <person name="Simmons B.A."/>
            <person name="Magnuson J.K."/>
            <person name="Chen J."/>
            <person name="Drula E."/>
            <person name="Henrissat B."/>
            <person name="Wiebenga A."/>
            <person name="Lubbers R.J."/>
            <person name="Gomes A.C."/>
            <person name="Makela M.R."/>
            <person name="Stajich J."/>
            <person name="Grigoriev I.V."/>
            <person name="Mortensen U.H."/>
            <person name="De Vries R.P."/>
            <person name="Baker S.E."/>
            <person name="Andersen M.R."/>
        </authorList>
    </citation>
    <scope>NUCLEOTIDE SEQUENCE [LARGE SCALE GENOMIC DNA]</scope>
    <source>
        <strain evidence="4 5">CBS 588.65</strain>
    </source>
</reference>
<dbReference type="InterPro" id="IPR011990">
    <property type="entry name" value="TPR-like_helical_dom_sf"/>
</dbReference>
<name>A0ABR4HDX2_9EURO</name>
<protein>
    <recommendedName>
        <fullName evidence="3">Nephrocystin 3-like N-terminal domain-containing protein</fullName>
    </recommendedName>
</protein>
<dbReference type="SUPFAM" id="SSF52540">
    <property type="entry name" value="P-loop containing nucleoside triphosphate hydrolases"/>
    <property type="match status" value="1"/>
</dbReference>
<dbReference type="Proteomes" id="UP001610334">
    <property type="component" value="Unassembled WGS sequence"/>
</dbReference>
<evidence type="ECO:0000256" key="2">
    <source>
        <dbReference type="SAM" id="MobiDB-lite"/>
    </source>
</evidence>
<dbReference type="InterPro" id="IPR056884">
    <property type="entry name" value="NPHP3-like_N"/>
</dbReference>
<feature type="domain" description="Nephrocystin 3-like N-terminal" evidence="3">
    <location>
        <begin position="311"/>
        <end position="468"/>
    </location>
</feature>
<feature type="region of interest" description="Disordered" evidence="2">
    <location>
        <begin position="1921"/>
        <end position="1954"/>
    </location>
</feature>
<dbReference type="PANTHER" id="PTHR10039">
    <property type="entry name" value="AMELOGENIN"/>
    <property type="match status" value="1"/>
</dbReference>
<evidence type="ECO:0000256" key="1">
    <source>
        <dbReference type="ARBA" id="ARBA00022737"/>
    </source>
</evidence>
<evidence type="ECO:0000313" key="5">
    <source>
        <dbReference type="Proteomes" id="UP001610334"/>
    </source>
</evidence>
<sequence length="2034" mass="227748">MATSFQGHVHHSFEPFAGSLTSGGRKVPGLSSTWGNSSSSTAYYSSFSSPVPLSGLGAGTSTTALTDLVHSLKPHSNSAMGLSTTIGADHERLLEWIRSERMHKLPPEGSSYDKVLICAKLFVERLHSFEGAIQHFAHESHLASQLAYIYCASLLEFGEGNADALLDLFNFFYRCSVALDNLVSRAELFAVSQAIKDQVILALADLVTLVVGIAIHSRKRLDLQPKSVTIDIHTTFAGSIESFRTRCEHVSELMWKHQLLQEGLVEGRGTEIKTIREWLEPEDPVLTQVTKFTAQFAQEREESTCLWLNPYIMRFLKSDQKVFTITGKPGSGKSILATVINDQLQHPIGGVSYMPLFVPINSRIPALTTPAAVAKSLLSQLFASRIGNISLYRTLSDAYTRCRQAVDEDKFVDVLWDAIKTALPACLKGARETVLIVDGVDEASCGQQALLQRLNWATANASNLRLIVLAAEEPKGIGEQSLVRVTPEQIFDDIAAVVRRVFKCFAAFNGMAAEEREICVTRIVKAANGSFVWAKLASKKLRDENPSDLGKAVSEFVKADHTIRDLVSHTLKSNTSQGAEKIVGWLATAARPLATWELSALLSVSLEKGIITECQSDPRALLKPLASLVFVQNNLIYLRHGHIRTAVLEALSRKEPKSGTKEMHTDFLQRITLYIKKAVTGKEDLSLDPIDPHHASTLLGRYPLLDFAIRYWLGHTRIVFDCNTSQGISNGAKKLHAVLPDSPLVALLEMTLWRNKSTPTLLLLYNTRTRLYEQVLGSKHPATLQTILCQALFYQTIQTAQPTQASQIFYNAAVTCQQVLSTQNIITMQITELFLESTSSQVTISRTEIMVKRIEMLRLLVECYKIHYGNTSEVVMSTLSQLVDHYTSINETQEAQKLTAILQGRTEGTGPEYVPARRPSDESLIVQLHGPKGPISHGTVLALDDVEQDELISTSFDFDALFALAEKYAQVANFVAAEQTFVNLWQRVSKAYRLQQSLEWELRSLRVIQAYSKFLLSHSRHSEVASLLSSFWAEHQQTMSSYEEVVTQFVAVAELMTAAKLSWMALEVLKQSAQSISHQSSLYTKIHEHIQTTLKEVKHTEASFASTATESYLEEVIFEESVDSSVTTTATHTLVQMYWSQHRWADATKLTTSDFQPKMSNSALTAQKLRDCYTYRRHTVKEEDVCLRLYRALRRDRPAQDKVTQTVAHKLIQLYERTRQTEKLVSIHVDILNDYSVRFKNDHQLVLQQLWILAKLTSPQAASVGYYRRIFEILNKNSDICDSRAFEPLVIVVTELVKQEDYPGALRPCQILFNSLQKPDINAKLRDATFVKSVYERYIRCLQMTHANSHVIHEVTVQYRKACLAVFGAKAAITIHATQTLAFIAQEFKQYETEAIELFESLLEMHSSEVDIDHENIRITLDAIYEAQEDMESTTVELSSHQIKQIVTARIKRLTTLRETYGWAHESSISQMQEVISVYEKQKETQAAVSLLQETAVQIVSSEQFTSHHAVAAERIASSYKAIGQVQQAKKLTSEIYQQLVAKDTTNVTSVGFDLSSSHRHSLLFLAQLEYSLREREESSLTMVEIYSSLVAEQQYFERFRKEIHSKSSTLQITIGIVSHLRVLLLGRGQTTTSSRVVEQFTDYFMSTQGQKLGLNRSQAVIFLSTILDHFQLHSSQNFLRSIALASHSRVGQLLQSGDQDRIGVVCDLALSTFHYLRAHDGFSSLAPLKLLFKMSLAISNSAIRAPQAPDSKQMLQVSATIIKEILGHCKTQNIDLAQLDALHLNSLIKVLGKQKDYRSLSWLLTALWDKRQKSRATTSDDTYTLALGRMLAITLYLVGDYPSSMRLAEDLVYNCARVHGPRHASTVEMTVLLSQMYTSVAQGYQKTADHRELATQYYKKAAALHENALRVFVDPSSAPTAIDTDIDEPSSPSSSGASSPGEPGMSPGKSVRQHLHHLKLAVERLGNWPKDYSEYERLNSDVFRMFREDLQGITGLDKCNLKQFGAGRAEASDDLISPNSFPHMDLNHLAIAV</sequence>
<feature type="compositionally biased region" description="Low complexity" evidence="2">
    <location>
        <begin position="1930"/>
        <end position="1951"/>
    </location>
</feature>
<evidence type="ECO:0000259" key="3">
    <source>
        <dbReference type="Pfam" id="PF24883"/>
    </source>
</evidence>
<evidence type="ECO:0000313" key="4">
    <source>
        <dbReference type="EMBL" id="KAL2812968.1"/>
    </source>
</evidence>
<dbReference type="PANTHER" id="PTHR10039:SF9">
    <property type="entry name" value="NACHT DOMAIN PROTEIN (AFU_ORTHOLOGUE AFUA_2G01760)"/>
    <property type="match status" value="1"/>
</dbReference>
<organism evidence="4 5">
    <name type="scientific">Aspergillus granulosus</name>
    <dbReference type="NCBI Taxonomy" id="176169"/>
    <lineage>
        <taxon>Eukaryota</taxon>
        <taxon>Fungi</taxon>
        <taxon>Dikarya</taxon>
        <taxon>Ascomycota</taxon>
        <taxon>Pezizomycotina</taxon>
        <taxon>Eurotiomycetes</taxon>
        <taxon>Eurotiomycetidae</taxon>
        <taxon>Eurotiales</taxon>
        <taxon>Aspergillaceae</taxon>
        <taxon>Aspergillus</taxon>
        <taxon>Aspergillus subgen. Nidulantes</taxon>
    </lineage>
</organism>
<dbReference type="EMBL" id="JBFXLT010000043">
    <property type="protein sequence ID" value="KAL2812968.1"/>
    <property type="molecule type" value="Genomic_DNA"/>
</dbReference>
<keyword evidence="5" id="KW-1185">Reference proteome</keyword>
<dbReference type="Pfam" id="PF24883">
    <property type="entry name" value="NPHP3_N"/>
    <property type="match status" value="1"/>
</dbReference>
<dbReference type="Gene3D" id="3.40.50.300">
    <property type="entry name" value="P-loop containing nucleotide triphosphate hydrolases"/>
    <property type="match status" value="1"/>
</dbReference>
<accession>A0ABR4HDX2</accession>
<proteinExistence type="predicted"/>
<keyword evidence="1" id="KW-0677">Repeat</keyword>
<comment type="caution">
    <text evidence="4">The sequence shown here is derived from an EMBL/GenBank/DDBJ whole genome shotgun (WGS) entry which is preliminary data.</text>
</comment>
<dbReference type="InterPro" id="IPR027417">
    <property type="entry name" value="P-loop_NTPase"/>
</dbReference>
<gene>
    <name evidence="4" type="ORF">BJX63DRAFT_432256</name>
</gene>
<dbReference type="Gene3D" id="1.25.40.10">
    <property type="entry name" value="Tetratricopeptide repeat domain"/>
    <property type="match status" value="1"/>
</dbReference>